<gene>
    <name evidence="1" type="ORF">DXT99_23945</name>
</gene>
<evidence type="ECO:0000313" key="2">
    <source>
        <dbReference type="Proteomes" id="UP000256708"/>
    </source>
</evidence>
<dbReference type="OrthoDB" id="1119958at2"/>
<dbReference type="EMBL" id="QRGR01000038">
    <property type="protein sequence ID" value="RDV11840.1"/>
    <property type="molecule type" value="Genomic_DNA"/>
</dbReference>
<dbReference type="InterPro" id="IPR014710">
    <property type="entry name" value="RmlC-like_jellyroll"/>
</dbReference>
<proteinExistence type="predicted"/>
<keyword evidence="2" id="KW-1185">Reference proteome</keyword>
<evidence type="ECO:0000313" key="1">
    <source>
        <dbReference type="EMBL" id="RDV11840.1"/>
    </source>
</evidence>
<comment type="caution">
    <text evidence="1">The sequence shown here is derived from an EMBL/GenBank/DDBJ whole genome shotgun (WGS) entry which is preliminary data.</text>
</comment>
<dbReference type="Proteomes" id="UP000256708">
    <property type="component" value="Unassembled WGS sequence"/>
</dbReference>
<dbReference type="InterPro" id="IPR011051">
    <property type="entry name" value="RmlC_Cupin_sf"/>
</dbReference>
<reference evidence="2" key="1">
    <citation type="submission" date="2018-08" db="EMBL/GenBank/DDBJ databases">
        <authorList>
            <person name="Liu Z.-W."/>
            <person name="Du Z.-J."/>
        </authorList>
    </citation>
    <scope>NUCLEOTIDE SEQUENCE [LARGE SCALE GENOMIC DNA]</scope>
    <source>
        <strain evidence="2">H4X</strain>
    </source>
</reference>
<dbReference type="RefSeq" id="WP_115568123.1">
    <property type="nucleotide sequence ID" value="NZ_QRGR01000038.1"/>
</dbReference>
<dbReference type="Gene3D" id="2.60.120.10">
    <property type="entry name" value="Jelly Rolls"/>
    <property type="match status" value="1"/>
</dbReference>
<organism evidence="1 2">
    <name type="scientific">Pontibacter diazotrophicus</name>
    <dbReference type="NCBI Taxonomy" id="1400979"/>
    <lineage>
        <taxon>Bacteria</taxon>
        <taxon>Pseudomonadati</taxon>
        <taxon>Bacteroidota</taxon>
        <taxon>Cytophagia</taxon>
        <taxon>Cytophagales</taxon>
        <taxon>Hymenobacteraceae</taxon>
        <taxon>Pontibacter</taxon>
    </lineage>
</organism>
<dbReference type="AlphaFoldDB" id="A0A3D8L385"/>
<dbReference type="SUPFAM" id="SSF51182">
    <property type="entry name" value="RmlC-like cupins"/>
    <property type="match status" value="1"/>
</dbReference>
<sequence>MQKSLNQLPVTLEVPGAKITSEAFGDITVAFTSLSKGTDLAPLLEGLPHDHCQCPHWGYVMKGKIRIRYQDGTEEVTEGGNLYYWPAGHTGVVEEDVEFIEFSPKHEMEHVLQHVKAKLEQAAH</sequence>
<name>A0A3D8L385_9BACT</name>
<protein>
    <submittedName>
        <fullName evidence="1">Cupin domain-containing protein</fullName>
    </submittedName>
</protein>
<accession>A0A3D8L385</accession>